<proteinExistence type="predicted"/>
<accession>A0A8X6XYT0</accession>
<dbReference type="EMBL" id="BMAV01014438">
    <property type="protein sequence ID" value="GFY62846.1"/>
    <property type="molecule type" value="Genomic_DNA"/>
</dbReference>
<dbReference type="OrthoDB" id="6444297at2759"/>
<sequence>MFLMTKTIAEVTDLDLNDFAKFQRRVKFCAKLFKDLKSIFRKEYLELLAQNPSKPISHKMKAGEIVLVEKRNKKRLYWP</sequence>
<protein>
    <recommendedName>
        <fullName evidence="3">DUF5641 domain-containing protein</fullName>
    </recommendedName>
</protein>
<evidence type="ECO:0000313" key="2">
    <source>
        <dbReference type="Proteomes" id="UP000886998"/>
    </source>
</evidence>
<evidence type="ECO:0000313" key="1">
    <source>
        <dbReference type="EMBL" id="GFY62846.1"/>
    </source>
</evidence>
<name>A0A8X6XYT0_9ARAC</name>
<dbReference type="AlphaFoldDB" id="A0A8X6XYT0"/>
<reference evidence="1" key="1">
    <citation type="submission" date="2020-08" db="EMBL/GenBank/DDBJ databases">
        <title>Multicomponent nature underlies the extraordinary mechanical properties of spider dragline silk.</title>
        <authorList>
            <person name="Kono N."/>
            <person name="Nakamura H."/>
            <person name="Mori M."/>
            <person name="Yoshida Y."/>
            <person name="Ohtoshi R."/>
            <person name="Malay A.D."/>
            <person name="Moran D.A.P."/>
            <person name="Tomita M."/>
            <person name="Numata K."/>
            <person name="Arakawa K."/>
        </authorList>
    </citation>
    <scope>NUCLEOTIDE SEQUENCE</scope>
</reference>
<evidence type="ECO:0008006" key="3">
    <source>
        <dbReference type="Google" id="ProtNLM"/>
    </source>
</evidence>
<keyword evidence="2" id="KW-1185">Reference proteome</keyword>
<comment type="caution">
    <text evidence="1">The sequence shown here is derived from an EMBL/GenBank/DDBJ whole genome shotgun (WGS) entry which is preliminary data.</text>
</comment>
<gene>
    <name evidence="1" type="ORF">TNIN_429071</name>
</gene>
<dbReference type="Proteomes" id="UP000886998">
    <property type="component" value="Unassembled WGS sequence"/>
</dbReference>
<organism evidence="1 2">
    <name type="scientific">Trichonephila inaurata madagascariensis</name>
    <dbReference type="NCBI Taxonomy" id="2747483"/>
    <lineage>
        <taxon>Eukaryota</taxon>
        <taxon>Metazoa</taxon>
        <taxon>Ecdysozoa</taxon>
        <taxon>Arthropoda</taxon>
        <taxon>Chelicerata</taxon>
        <taxon>Arachnida</taxon>
        <taxon>Araneae</taxon>
        <taxon>Araneomorphae</taxon>
        <taxon>Entelegynae</taxon>
        <taxon>Araneoidea</taxon>
        <taxon>Nephilidae</taxon>
        <taxon>Trichonephila</taxon>
        <taxon>Trichonephila inaurata</taxon>
    </lineage>
</organism>